<keyword evidence="3" id="KW-0862">Zinc</keyword>
<dbReference type="InterPro" id="IPR026516">
    <property type="entry name" value="THAP1/10"/>
</dbReference>
<evidence type="ECO:0000256" key="1">
    <source>
        <dbReference type="ARBA" id="ARBA00022723"/>
    </source>
</evidence>
<sequence>MKCLVNGCGNTPKNLGVSFHRLPAKDPLRGRWLEALGQPALPEYEMRFLRVCSDHFSPESYTSWISNRLGFSSKRKRLSDVAVPSLHLDQAAAEAIARPQPEDSEMVTRVKQRARKKRPLMPAIAQVPMASDIALVAQRDKDSEMVIRAKQHAEKKLRLLMFTNEQARKELAVGATVPVAQGDNSRYSVKVEPSDHAQRVRQKNMGTRLTLCWRDQVAQGTQTNPSEFMMSRSTQHNLCWRDRVAQGTQTSPSKFMMSRGASPHLTIIRLSRSHDGTAATNS</sequence>
<keyword evidence="2 5" id="KW-0863">Zinc-finger</keyword>
<dbReference type="PROSITE" id="PS50950">
    <property type="entry name" value="ZF_THAP"/>
    <property type="match status" value="1"/>
</dbReference>
<dbReference type="GO" id="GO:0043565">
    <property type="term" value="F:sequence-specific DNA binding"/>
    <property type="evidence" value="ECO:0007669"/>
    <property type="project" value="InterPro"/>
</dbReference>
<evidence type="ECO:0000259" key="6">
    <source>
        <dbReference type="PROSITE" id="PS50950"/>
    </source>
</evidence>
<dbReference type="InterPro" id="IPR006612">
    <property type="entry name" value="THAP_Znf"/>
</dbReference>
<name>V5IJA1_IXORI</name>
<dbReference type="SMART" id="SM00980">
    <property type="entry name" value="THAP"/>
    <property type="match status" value="1"/>
</dbReference>
<dbReference type="SUPFAM" id="SSF57716">
    <property type="entry name" value="Glucocorticoid receptor-like (DNA-binding domain)"/>
    <property type="match status" value="1"/>
</dbReference>
<keyword evidence="1" id="KW-0479">Metal-binding</keyword>
<dbReference type="InterPro" id="IPR038441">
    <property type="entry name" value="THAP_Znf_sf"/>
</dbReference>
<dbReference type="PANTHER" id="PTHR46600">
    <property type="entry name" value="THAP DOMAIN-CONTAINING"/>
    <property type="match status" value="1"/>
</dbReference>
<feature type="domain" description="THAP-type" evidence="6">
    <location>
        <begin position="1"/>
        <end position="87"/>
    </location>
</feature>
<evidence type="ECO:0000256" key="2">
    <source>
        <dbReference type="ARBA" id="ARBA00022771"/>
    </source>
</evidence>
<dbReference type="Gene3D" id="6.20.210.20">
    <property type="entry name" value="THAP domain"/>
    <property type="match status" value="1"/>
</dbReference>
<accession>V5IJA1</accession>
<reference evidence="7" key="1">
    <citation type="journal article" date="2015" name="Sci. Rep.">
        <title>Tissue- and time-dependent transcription in Ixodes ricinus salivary glands and midguts when blood feeding on the vertebrate host.</title>
        <authorList>
            <person name="Kotsyfakis M."/>
            <person name="Schwarz A."/>
            <person name="Erhart J."/>
            <person name="Ribeiro J.M."/>
        </authorList>
    </citation>
    <scope>NUCLEOTIDE SEQUENCE</scope>
    <source>
        <tissue evidence="7">Salivary gland and midgut</tissue>
    </source>
</reference>
<proteinExistence type="evidence at transcript level"/>
<organism evidence="7">
    <name type="scientific">Ixodes ricinus</name>
    <name type="common">Common tick</name>
    <name type="synonym">Acarus ricinus</name>
    <dbReference type="NCBI Taxonomy" id="34613"/>
    <lineage>
        <taxon>Eukaryota</taxon>
        <taxon>Metazoa</taxon>
        <taxon>Ecdysozoa</taxon>
        <taxon>Arthropoda</taxon>
        <taxon>Chelicerata</taxon>
        <taxon>Arachnida</taxon>
        <taxon>Acari</taxon>
        <taxon>Parasitiformes</taxon>
        <taxon>Ixodida</taxon>
        <taxon>Ixodoidea</taxon>
        <taxon>Ixodidae</taxon>
        <taxon>Ixodinae</taxon>
        <taxon>Ixodes</taxon>
    </lineage>
</organism>
<evidence type="ECO:0000256" key="3">
    <source>
        <dbReference type="ARBA" id="ARBA00022833"/>
    </source>
</evidence>
<evidence type="ECO:0000256" key="5">
    <source>
        <dbReference type="PROSITE-ProRule" id="PRU00309"/>
    </source>
</evidence>
<dbReference type="AlphaFoldDB" id="V5IJA1"/>
<dbReference type="GO" id="GO:0008270">
    <property type="term" value="F:zinc ion binding"/>
    <property type="evidence" value="ECO:0007669"/>
    <property type="project" value="UniProtKB-KW"/>
</dbReference>
<keyword evidence="4 5" id="KW-0238">DNA-binding</keyword>
<dbReference type="Pfam" id="PF05485">
    <property type="entry name" value="THAP"/>
    <property type="match status" value="1"/>
</dbReference>
<protein>
    <submittedName>
        <fullName evidence="7">Putative thap domain protein</fullName>
    </submittedName>
</protein>
<dbReference type="SMART" id="SM00692">
    <property type="entry name" value="DM3"/>
    <property type="match status" value="1"/>
</dbReference>
<evidence type="ECO:0000313" key="7">
    <source>
        <dbReference type="EMBL" id="JAB82671.1"/>
    </source>
</evidence>
<dbReference type="PANTHER" id="PTHR46600:SF11">
    <property type="entry name" value="THAP DOMAIN-CONTAINING PROTEIN 10"/>
    <property type="match status" value="1"/>
</dbReference>
<dbReference type="EMBL" id="GANP01001797">
    <property type="protein sequence ID" value="JAB82671.1"/>
    <property type="molecule type" value="mRNA"/>
</dbReference>
<evidence type="ECO:0000256" key="4">
    <source>
        <dbReference type="ARBA" id="ARBA00023125"/>
    </source>
</evidence>